<dbReference type="OrthoDB" id="5973433at2759"/>
<sequence>MLLNTSTRRGSCSIPVHINLQSVRRRPDRQLSSTPSMEVRSKEERAKTQVPISSVGEDRAILLGFSMIGFSLLMYLLFGILIVNPYLRSTWTEESNCTVIQASFPDKWEEFGFPCPNVTVNLSRPDHKAQTAMLHYNEDALDLPFKCFYRPKYRQNTSDVHEEAQRIYSFFQTRNESFTCFSSHDEYHLGDTNPGDAILTKKCDRRQVMQYMSLSTLMLAGGVMTISLVRLNQHLSHMVAQFSPEVRGGGLTS</sequence>
<keyword evidence="7" id="KW-0325">Glycoprotein</keyword>
<dbReference type="EMBL" id="JAINUF010000006">
    <property type="protein sequence ID" value="KAJ8356941.1"/>
    <property type="molecule type" value="Genomic_DNA"/>
</dbReference>
<name>A0A9Q1FER1_SYNKA</name>
<evidence type="ECO:0000256" key="5">
    <source>
        <dbReference type="ARBA" id="ARBA00023065"/>
    </source>
</evidence>
<keyword evidence="12" id="KW-1185">Reference proteome</keyword>
<dbReference type="GO" id="GO:0015269">
    <property type="term" value="F:calcium-activated potassium channel activity"/>
    <property type="evidence" value="ECO:0007669"/>
    <property type="project" value="InterPro"/>
</dbReference>
<accession>A0A9Q1FER1</accession>
<gene>
    <name evidence="11" type="ORF">SKAU_G00197350</name>
</gene>
<evidence type="ECO:0000256" key="8">
    <source>
        <dbReference type="ARBA" id="ARBA00023303"/>
    </source>
</evidence>
<feature type="transmembrane region" description="Helical" evidence="10">
    <location>
        <begin position="60"/>
        <end position="83"/>
    </location>
</feature>
<feature type="region of interest" description="Disordered" evidence="9">
    <location>
        <begin position="25"/>
        <end position="45"/>
    </location>
</feature>
<evidence type="ECO:0000256" key="4">
    <source>
        <dbReference type="ARBA" id="ARBA00022989"/>
    </source>
</evidence>
<proteinExistence type="predicted"/>
<dbReference type="Pfam" id="PF03185">
    <property type="entry name" value="CaKB"/>
    <property type="match status" value="1"/>
</dbReference>
<keyword evidence="2" id="KW-0813">Transport</keyword>
<keyword evidence="5" id="KW-0406">Ion transport</keyword>
<dbReference type="Proteomes" id="UP001152622">
    <property type="component" value="Chromosome 6"/>
</dbReference>
<evidence type="ECO:0000313" key="12">
    <source>
        <dbReference type="Proteomes" id="UP001152622"/>
    </source>
</evidence>
<dbReference type="PANTHER" id="PTHR10258:SF4">
    <property type="entry name" value="CALCIUM-ACTIVATED POTASSIUM CHANNEL SUBUNIT BETA-3"/>
    <property type="match status" value="1"/>
</dbReference>
<dbReference type="AlphaFoldDB" id="A0A9Q1FER1"/>
<reference evidence="11" key="1">
    <citation type="journal article" date="2023" name="Science">
        <title>Genome structures resolve the early diversification of teleost fishes.</title>
        <authorList>
            <person name="Parey E."/>
            <person name="Louis A."/>
            <person name="Montfort J."/>
            <person name="Bouchez O."/>
            <person name="Roques C."/>
            <person name="Iampietro C."/>
            <person name="Lluch J."/>
            <person name="Castinel A."/>
            <person name="Donnadieu C."/>
            <person name="Desvignes T."/>
            <person name="Floi Bucao C."/>
            <person name="Jouanno E."/>
            <person name="Wen M."/>
            <person name="Mejri S."/>
            <person name="Dirks R."/>
            <person name="Jansen H."/>
            <person name="Henkel C."/>
            <person name="Chen W.J."/>
            <person name="Zahm M."/>
            <person name="Cabau C."/>
            <person name="Klopp C."/>
            <person name="Thompson A.W."/>
            <person name="Robinson-Rechavi M."/>
            <person name="Braasch I."/>
            <person name="Lecointre G."/>
            <person name="Bobe J."/>
            <person name="Postlethwait J.H."/>
            <person name="Berthelot C."/>
            <person name="Roest Crollius H."/>
            <person name="Guiguen Y."/>
        </authorList>
    </citation>
    <scope>NUCLEOTIDE SEQUENCE</scope>
    <source>
        <strain evidence="11">WJC10195</strain>
    </source>
</reference>
<keyword evidence="3 10" id="KW-0812">Transmembrane</keyword>
<dbReference type="InterPro" id="IPR003930">
    <property type="entry name" value="K_chnl_Ca-activ_BK_bsu"/>
</dbReference>
<protein>
    <submittedName>
        <fullName evidence="11">Uncharacterized protein</fullName>
    </submittedName>
</protein>
<evidence type="ECO:0000256" key="6">
    <source>
        <dbReference type="ARBA" id="ARBA00023136"/>
    </source>
</evidence>
<evidence type="ECO:0000256" key="7">
    <source>
        <dbReference type="ARBA" id="ARBA00023180"/>
    </source>
</evidence>
<keyword evidence="4 10" id="KW-1133">Transmembrane helix</keyword>
<comment type="subcellular location">
    <subcellularLocation>
        <location evidence="1">Membrane</location>
        <topology evidence="1">Multi-pass membrane protein</topology>
    </subcellularLocation>
</comment>
<keyword evidence="8" id="KW-0407">Ion channel</keyword>
<evidence type="ECO:0000256" key="1">
    <source>
        <dbReference type="ARBA" id="ARBA00004141"/>
    </source>
</evidence>
<organism evidence="11 12">
    <name type="scientific">Synaphobranchus kaupii</name>
    <name type="common">Kaup's arrowtooth eel</name>
    <dbReference type="NCBI Taxonomy" id="118154"/>
    <lineage>
        <taxon>Eukaryota</taxon>
        <taxon>Metazoa</taxon>
        <taxon>Chordata</taxon>
        <taxon>Craniata</taxon>
        <taxon>Vertebrata</taxon>
        <taxon>Euteleostomi</taxon>
        <taxon>Actinopterygii</taxon>
        <taxon>Neopterygii</taxon>
        <taxon>Teleostei</taxon>
        <taxon>Anguilliformes</taxon>
        <taxon>Synaphobranchidae</taxon>
        <taxon>Synaphobranchus</taxon>
    </lineage>
</organism>
<comment type="caution">
    <text evidence="11">The sequence shown here is derived from an EMBL/GenBank/DDBJ whole genome shotgun (WGS) entry which is preliminary data.</text>
</comment>
<evidence type="ECO:0000256" key="9">
    <source>
        <dbReference type="SAM" id="MobiDB-lite"/>
    </source>
</evidence>
<dbReference type="PANTHER" id="PTHR10258">
    <property type="entry name" value="CALCIUM-ACTIVATED POTASSIUM CHANNEL SUBUNIT BETA"/>
    <property type="match status" value="1"/>
</dbReference>
<dbReference type="GO" id="GO:0015459">
    <property type="term" value="F:potassium channel regulator activity"/>
    <property type="evidence" value="ECO:0007669"/>
    <property type="project" value="TreeGrafter"/>
</dbReference>
<dbReference type="GO" id="GO:0005513">
    <property type="term" value="P:detection of calcium ion"/>
    <property type="evidence" value="ECO:0007669"/>
    <property type="project" value="TreeGrafter"/>
</dbReference>
<evidence type="ECO:0000256" key="10">
    <source>
        <dbReference type="SAM" id="Phobius"/>
    </source>
</evidence>
<dbReference type="GO" id="GO:0008076">
    <property type="term" value="C:voltage-gated potassium channel complex"/>
    <property type="evidence" value="ECO:0007669"/>
    <property type="project" value="TreeGrafter"/>
</dbReference>
<keyword evidence="6 10" id="KW-0472">Membrane</keyword>
<evidence type="ECO:0000256" key="2">
    <source>
        <dbReference type="ARBA" id="ARBA00022448"/>
    </source>
</evidence>
<evidence type="ECO:0000256" key="3">
    <source>
        <dbReference type="ARBA" id="ARBA00022692"/>
    </source>
</evidence>
<evidence type="ECO:0000313" key="11">
    <source>
        <dbReference type="EMBL" id="KAJ8356941.1"/>
    </source>
</evidence>
<feature type="transmembrane region" description="Helical" evidence="10">
    <location>
        <begin position="211"/>
        <end position="229"/>
    </location>
</feature>